<evidence type="ECO:0000313" key="3">
    <source>
        <dbReference type="EMBL" id="SEG98860.1"/>
    </source>
</evidence>
<sequence>MLITEVLSLVIMGMAATYQEWATFGWAACVAVAIPCWLIAWQKPTRCGVTTLKGHPCQNPTNGVLFGCSKHTWDKLLARFGLKRRPASPPRQQATPESRPSMAGAAAFHELPEESTVKVAVVESRRDTVAFWLALAATVAGAISAAKDVTELLG</sequence>
<organism evidence="3 4">
    <name type="scientific">Nonomuraea solani</name>
    <dbReference type="NCBI Taxonomy" id="1144553"/>
    <lineage>
        <taxon>Bacteria</taxon>
        <taxon>Bacillati</taxon>
        <taxon>Actinomycetota</taxon>
        <taxon>Actinomycetes</taxon>
        <taxon>Streptosporangiales</taxon>
        <taxon>Streptosporangiaceae</taxon>
        <taxon>Nonomuraea</taxon>
    </lineage>
</organism>
<dbReference type="OrthoDB" id="3377181at2"/>
<dbReference type="EMBL" id="FNVT01000012">
    <property type="protein sequence ID" value="SEG98860.1"/>
    <property type="molecule type" value="Genomic_DNA"/>
</dbReference>
<keyword evidence="2" id="KW-1133">Transmembrane helix</keyword>
<dbReference type="Proteomes" id="UP000236732">
    <property type="component" value="Unassembled WGS sequence"/>
</dbReference>
<feature type="transmembrane region" description="Helical" evidence="2">
    <location>
        <begin position="21"/>
        <end position="41"/>
    </location>
</feature>
<dbReference type="RefSeq" id="WP_103960357.1">
    <property type="nucleotide sequence ID" value="NZ_FNVT01000012.1"/>
</dbReference>
<gene>
    <name evidence="3" type="ORF">SAMN05444920_11280</name>
</gene>
<name>A0A1H6ELW6_9ACTN</name>
<keyword evidence="4" id="KW-1185">Reference proteome</keyword>
<accession>A0A1H6ELW6</accession>
<evidence type="ECO:0000313" key="4">
    <source>
        <dbReference type="Proteomes" id="UP000236732"/>
    </source>
</evidence>
<evidence type="ECO:0000256" key="2">
    <source>
        <dbReference type="SAM" id="Phobius"/>
    </source>
</evidence>
<keyword evidence="2" id="KW-0812">Transmembrane</keyword>
<reference evidence="3 4" key="1">
    <citation type="submission" date="2016-10" db="EMBL/GenBank/DDBJ databases">
        <authorList>
            <person name="de Groot N.N."/>
        </authorList>
    </citation>
    <scope>NUCLEOTIDE SEQUENCE [LARGE SCALE GENOMIC DNA]</scope>
    <source>
        <strain evidence="3 4">CGMCC 4.7037</strain>
    </source>
</reference>
<proteinExistence type="predicted"/>
<evidence type="ECO:0000256" key="1">
    <source>
        <dbReference type="SAM" id="MobiDB-lite"/>
    </source>
</evidence>
<feature type="region of interest" description="Disordered" evidence="1">
    <location>
        <begin position="85"/>
        <end position="104"/>
    </location>
</feature>
<keyword evidence="2" id="KW-0472">Membrane</keyword>
<protein>
    <submittedName>
        <fullName evidence="3">Uncharacterized protein</fullName>
    </submittedName>
</protein>
<dbReference type="AlphaFoldDB" id="A0A1H6ELW6"/>